<dbReference type="SMART" id="SM00903">
    <property type="entry name" value="Flavin_Reduct"/>
    <property type="match status" value="1"/>
</dbReference>
<dbReference type="SUPFAM" id="SSF50475">
    <property type="entry name" value="FMN-binding split barrel"/>
    <property type="match status" value="1"/>
</dbReference>
<comment type="similarity">
    <text evidence="3">Belongs to the flavoredoxin family.</text>
</comment>
<dbReference type="PANTHER" id="PTHR43567:SF1">
    <property type="entry name" value="FLAVOREDOXIN"/>
    <property type="match status" value="1"/>
</dbReference>
<sequence length="195" mass="21790">MKKSFGAKPFLIPTPVWIIGSYDSENKPNIMAVAWGGICSSKPPCVNISIRKATYTYHNIMNKKAFTVNVPSQDFLWQADFTGIFSGKEVDKFSSTNLTPVKSVLVDAPYIKEFPLVAECKLIQTHEVGIHTMFIGEIVDVKADEHVLNDKGVIDWVKVKPFLYSPIDSKYYGSSGVIGDAYCVGERPVIYWSKK</sequence>
<dbReference type="InterPro" id="IPR012349">
    <property type="entry name" value="Split_barrel_FMN-bd"/>
</dbReference>
<name>A0AAF0D3A6_ODILC</name>
<evidence type="ECO:0000256" key="3">
    <source>
        <dbReference type="ARBA" id="ARBA00038054"/>
    </source>
</evidence>
<dbReference type="AlphaFoldDB" id="A0AAF0D3A6"/>
<dbReference type="InterPro" id="IPR052174">
    <property type="entry name" value="Flavoredoxin"/>
</dbReference>
<reference evidence="5" key="2">
    <citation type="journal article" date="2022" name="Nat. Microbiol.">
        <title>A closed Candidatus Odinarchaeum chromosome exposes Asgard archaeal viruses.</title>
        <authorList>
            <person name="Tamarit D."/>
            <person name="Caceres E.F."/>
            <person name="Krupovic M."/>
            <person name="Nijland R."/>
            <person name="Eme L."/>
            <person name="Robinson N.P."/>
            <person name="Ettema T.J.G."/>
        </authorList>
    </citation>
    <scope>NUCLEOTIDE SEQUENCE</scope>
    <source>
        <strain evidence="5">LCB_4</strain>
    </source>
</reference>
<dbReference type="Pfam" id="PF01613">
    <property type="entry name" value="Flavin_Reduct"/>
    <property type="match status" value="1"/>
</dbReference>
<dbReference type="KEGG" id="oyw:OdinLCB4_002975"/>
<organism evidence="5 6">
    <name type="scientific">Odinarchaeota yellowstonii (strain LCB_4)</name>
    <dbReference type="NCBI Taxonomy" id="1841599"/>
    <lineage>
        <taxon>Archaea</taxon>
        <taxon>Promethearchaeati</taxon>
        <taxon>Candidatus Odinarchaeota</taxon>
        <taxon>Candidatus Odinarchaeia</taxon>
        <taxon>Candidatus Odinarchaeales</taxon>
        <taxon>Candidatus Odinarchaeaceae</taxon>
        <taxon>Candidatus Odinarchaeum</taxon>
    </lineage>
</organism>
<dbReference type="GO" id="GO:0010181">
    <property type="term" value="F:FMN binding"/>
    <property type="evidence" value="ECO:0007669"/>
    <property type="project" value="InterPro"/>
</dbReference>
<proteinExistence type="inferred from homology"/>
<evidence type="ECO:0000313" key="5">
    <source>
        <dbReference type="EMBL" id="WEU40892.1"/>
    </source>
</evidence>
<dbReference type="InterPro" id="IPR002563">
    <property type="entry name" value="Flavin_Rdtase-like_dom"/>
</dbReference>
<evidence type="ECO:0000259" key="4">
    <source>
        <dbReference type="SMART" id="SM00903"/>
    </source>
</evidence>
<protein>
    <submittedName>
        <fullName evidence="5">Flavin reductase family protein</fullName>
    </submittedName>
</protein>
<accession>A0AAF0D3A6</accession>
<feature type="domain" description="Flavin reductase like" evidence="4">
    <location>
        <begin position="10"/>
        <end position="157"/>
    </location>
</feature>
<dbReference type="Gene3D" id="2.30.110.10">
    <property type="entry name" value="Electron Transport, Fmn-binding Protein, Chain A"/>
    <property type="match status" value="1"/>
</dbReference>
<dbReference type="PANTHER" id="PTHR43567">
    <property type="entry name" value="FLAVOREDOXIN-RELATED-RELATED"/>
    <property type="match status" value="1"/>
</dbReference>
<comment type="cofactor">
    <cofactor evidence="1">
        <name>FMN</name>
        <dbReference type="ChEBI" id="CHEBI:58210"/>
    </cofactor>
</comment>
<gene>
    <name evidence="5" type="ORF">OdinLCB4_002975</name>
</gene>
<dbReference type="EMBL" id="CP091871">
    <property type="protein sequence ID" value="WEU40892.1"/>
    <property type="molecule type" value="Genomic_DNA"/>
</dbReference>
<dbReference type="Proteomes" id="UP000186851">
    <property type="component" value="Chromosome"/>
</dbReference>
<evidence type="ECO:0000313" key="6">
    <source>
        <dbReference type="Proteomes" id="UP000186851"/>
    </source>
</evidence>
<evidence type="ECO:0000256" key="1">
    <source>
        <dbReference type="ARBA" id="ARBA00001917"/>
    </source>
</evidence>
<evidence type="ECO:0000256" key="2">
    <source>
        <dbReference type="ARBA" id="ARBA00022630"/>
    </source>
</evidence>
<reference evidence="5" key="1">
    <citation type="journal article" date="2017" name="Nature">
        <title>Asgard archaea illuminate the origin of eukaryotic cellular complexity.</title>
        <authorList>
            <person name="Zaremba-Niedzwiedzka K."/>
            <person name="Caceres E.F."/>
            <person name="Saw J.H."/>
            <person name="Backstrom D."/>
            <person name="Juzokaite L."/>
            <person name="Vancaester E."/>
            <person name="Seitz K.W."/>
            <person name="Anantharaman K."/>
            <person name="Starnawski P."/>
            <person name="Kjeldsen K.U."/>
            <person name="Scott M.B."/>
            <person name="Nunoura T."/>
            <person name="Banfield J.F."/>
            <person name="Schramm A."/>
            <person name="Baker B.J."/>
            <person name="Spang A."/>
            <person name="Ettema T.J.G."/>
        </authorList>
    </citation>
    <scope>NUCLEOTIDE SEQUENCE</scope>
    <source>
        <strain evidence="5">LCB_4</strain>
    </source>
</reference>
<keyword evidence="2" id="KW-0285">Flavoprotein</keyword>